<sequence>MCTGAKFVIYMFCSSTMHRVLILDIHVTAQYDYMSISQRARNRCQQVFFFCVLVNHTSGIIFASCFTESIAANQEIESSKRQRIIIEELILVITFSNKNSLQQSPLYVSEI</sequence>
<organism evidence="1">
    <name type="scientific">Opuntia streptacantha</name>
    <name type="common">Prickly pear cactus</name>
    <name type="synonym">Opuntia cardona</name>
    <dbReference type="NCBI Taxonomy" id="393608"/>
    <lineage>
        <taxon>Eukaryota</taxon>
        <taxon>Viridiplantae</taxon>
        <taxon>Streptophyta</taxon>
        <taxon>Embryophyta</taxon>
        <taxon>Tracheophyta</taxon>
        <taxon>Spermatophyta</taxon>
        <taxon>Magnoliopsida</taxon>
        <taxon>eudicotyledons</taxon>
        <taxon>Gunneridae</taxon>
        <taxon>Pentapetalae</taxon>
        <taxon>Caryophyllales</taxon>
        <taxon>Cactineae</taxon>
        <taxon>Cactaceae</taxon>
        <taxon>Opuntioideae</taxon>
        <taxon>Opuntia</taxon>
    </lineage>
</organism>
<proteinExistence type="predicted"/>
<dbReference type="AlphaFoldDB" id="A0A7C8YTL7"/>
<dbReference type="EMBL" id="GISG01055902">
    <property type="protein sequence ID" value="MBA4626299.1"/>
    <property type="molecule type" value="Transcribed_RNA"/>
</dbReference>
<name>A0A7C8YTL7_OPUST</name>
<evidence type="ECO:0000313" key="1">
    <source>
        <dbReference type="EMBL" id="MBA4626299.1"/>
    </source>
</evidence>
<reference evidence="1" key="1">
    <citation type="journal article" date="2013" name="J. Plant Res.">
        <title>Effect of fungi and light on seed germination of three Opuntia species from semiarid lands of central Mexico.</title>
        <authorList>
            <person name="Delgado-Sanchez P."/>
            <person name="Jimenez-Bremont J.F."/>
            <person name="Guerrero-Gonzalez Mde L."/>
            <person name="Flores J."/>
        </authorList>
    </citation>
    <scope>NUCLEOTIDE SEQUENCE</scope>
    <source>
        <tissue evidence="1">Cladode</tissue>
    </source>
</reference>
<protein>
    <submittedName>
        <fullName evidence="1">Uncharacterized protein</fullName>
    </submittedName>
</protein>
<reference evidence="1" key="2">
    <citation type="submission" date="2020-07" db="EMBL/GenBank/DDBJ databases">
        <authorList>
            <person name="Vera ALvarez R."/>
            <person name="Arias-Moreno D.M."/>
            <person name="Jimenez-Jacinto V."/>
            <person name="Jimenez-Bremont J.F."/>
            <person name="Swaminathan K."/>
            <person name="Moose S.P."/>
            <person name="Guerrero-Gonzalez M.L."/>
            <person name="Marino-Ramirez L."/>
            <person name="Landsman D."/>
            <person name="Rodriguez-Kessler M."/>
            <person name="Delgado-Sanchez P."/>
        </authorList>
    </citation>
    <scope>NUCLEOTIDE SEQUENCE</scope>
    <source>
        <tissue evidence="1">Cladode</tissue>
    </source>
</reference>
<accession>A0A7C8YTL7</accession>